<feature type="domain" description="HTH cro/C1-type" evidence="2">
    <location>
        <begin position="7"/>
        <end position="61"/>
    </location>
</feature>
<dbReference type="Gene3D" id="2.60.120.10">
    <property type="entry name" value="Jelly Rolls"/>
    <property type="match status" value="1"/>
</dbReference>
<dbReference type="PANTHER" id="PTHR46797">
    <property type="entry name" value="HTH-TYPE TRANSCRIPTIONAL REGULATOR"/>
    <property type="match status" value="1"/>
</dbReference>
<dbReference type="EMBL" id="JBHSWE010000001">
    <property type="protein sequence ID" value="MFC6673296.1"/>
    <property type="molecule type" value="Genomic_DNA"/>
</dbReference>
<dbReference type="RefSeq" id="WP_379911667.1">
    <property type="nucleotide sequence ID" value="NZ_JBHSWE010000001.1"/>
</dbReference>
<dbReference type="InterPro" id="IPR011051">
    <property type="entry name" value="RmlC_Cupin_sf"/>
</dbReference>
<dbReference type="InterPro" id="IPR013096">
    <property type="entry name" value="Cupin_2"/>
</dbReference>
<keyword evidence="1" id="KW-0238">DNA-binding</keyword>
<organism evidence="3 4">
    <name type="scientific">Marinobacterium aestuariivivens</name>
    <dbReference type="NCBI Taxonomy" id="1698799"/>
    <lineage>
        <taxon>Bacteria</taxon>
        <taxon>Pseudomonadati</taxon>
        <taxon>Pseudomonadota</taxon>
        <taxon>Gammaproteobacteria</taxon>
        <taxon>Oceanospirillales</taxon>
        <taxon>Oceanospirillaceae</taxon>
        <taxon>Marinobacterium</taxon>
    </lineage>
</organism>
<name>A0ABW2A7B9_9GAMM</name>
<dbReference type="InterPro" id="IPR050807">
    <property type="entry name" value="TransReg_Diox_bact_type"/>
</dbReference>
<dbReference type="PANTHER" id="PTHR46797:SF11">
    <property type="entry name" value="HTH-TYPE TRANSCRIPTIONAL REGULATOR PUUR"/>
    <property type="match status" value="1"/>
</dbReference>
<dbReference type="InterPro" id="IPR014710">
    <property type="entry name" value="RmlC-like_jellyroll"/>
</dbReference>
<dbReference type="Gene3D" id="1.10.260.40">
    <property type="entry name" value="lambda repressor-like DNA-binding domains"/>
    <property type="match status" value="1"/>
</dbReference>
<evidence type="ECO:0000256" key="1">
    <source>
        <dbReference type="ARBA" id="ARBA00023125"/>
    </source>
</evidence>
<dbReference type="CDD" id="cd00093">
    <property type="entry name" value="HTH_XRE"/>
    <property type="match status" value="1"/>
</dbReference>
<dbReference type="InterPro" id="IPR010982">
    <property type="entry name" value="Lambda_DNA-bd_dom_sf"/>
</dbReference>
<comment type="caution">
    <text evidence="3">The sequence shown here is derived from an EMBL/GenBank/DDBJ whole genome shotgun (WGS) entry which is preliminary data.</text>
</comment>
<dbReference type="Pfam" id="PF07883">
    <property type="entry name" value="Cupin_2"/>
    <property type="match status" value="1"/>
</dbReference>
<dbReference type="CDD" id="cd02209">
    <property type="entry name" value="cupin_XRE_C"/>
    <property type="match status" value="1"/>
</dbReference>
<accession>A0ABW2A7B9</accession>
<dbReference type="SUPFAM" id="SSF47413">
    <property type="entry name" value="lambda repressor-like DNA-binding domains"/>
    <property type="match status" value="1"/>
</dbReference>
<evidence type="ECO:0000313" key="4">
    <source>
        <dbReference type="Proteomes" id="UP001596422"/>
    </source>
</evidence>
<dbReference type="SMART" id="SM00530">
    <property type="entry name" value="HTH_XRE"/>
    <property type="match status" value="1"/>
</dbReference>
<reference evidence="4" key="1">
    <citation type="journal article" date="2019" name="Int. J. Syst. Evol. Microbiol.">
        <title>The Global Catalogue of Microorganisms (GCM) 10K type strain sequencing project: providing services to taxonomists for standard genome sequencing and annotation.</title>
        <authorList>
            <consortium name="The Broad Institute Genomics Platform"/>
            <consortium name="The Broad Institute Genome Sequencing Center for Infectious Disease"/>
            <person name="Wu L."/>
            <person name="Ma J."/>
        </authorList>
    </citation>
    <scope>NUCLEOTIDE SEQUENCE [LARGE SCALE GENOMIC DNA]</scope>
    <source>
        <strain evidence="4">NBRC 111756</strain>
    </source>
</reference>
<evidence type="ECO:0000313" key="3">
    <source>
        <dbReference type="EMBL" id="MFC6673296.1"/>
    </source>
</evidence>
<dbReference type="InterPro" id="IPR001387">
    <property type="entry name" value="Cro/C1-type_HTH"/>
</dbReference>
<evidence type="ECO:0000259" key="2">
    <source>
        <dbReference type="PROSITE" id="PS50943"/>
    </source>
</evidence>
<dbReference type="PROSITE" id="PS50943">
    <property type="entry name" value="HTH_CROC1"/>
    <property type="match status" value="1"/>
</dbReference>
<protein>
    <submittedName>
        <fullName evidence="3">Cupin domain-containing protein</fullName>
    </submittedName>
</protein>
<keyword evidence="4" id="KW-1185">Reference proteome</keyword>
<sequence length="180" mass="19853">MDVGDRLKKIRQIYGFSQRELAKRVGMTNSTISMIEQNRVSPSVSSLKKILDGIPMSVTEFFTADFSEHEKVVYRPDELIDIGSDGIELKLVGTVENKSSLALLIETYEPGADTGTEMMSHEGEEAGTVIEGTIEVTIGGEVHTLGAGDSYSFSTKIPHRFRNRSRKVCRIVSAHTPPTF</sequence>
<dbReference type="Pfam" id="PF01381">
    <property type="entry name" value="HTH_3"/>
    <property type="match status" value="1"/>
</dbReference>
<proteinExistence type="predicted"/>
<gene>
    <name evidence="3" type="ORF">ACFQDL_26810</name>
</gene>
<dbReference type="SUPFAM" id="SSF51182">
    <property type="entry name" value="RmlC-like cupins"/>
    <property type="match status" value="1"/>
</dbReference>
<dbReference type="Proteomes" id="UP001596422">
    <property type="component" value="Unassembled WGS sequence"/>
</dbReference>